<evidence type="ECO:0000313" key="2">
    <source>
        <dbReference type="EMBL" id="OSX76255.1"/>
    </source>
</evidence>
<dbReference type="AlphaFoldDB" id="A0A1X6P688"/>
<evidence type="ECO:0000256" key="1">
    <source>
        <dbReference type="SAM" id="MobiDB-lite"/>
    </source>
</evidence>
<reference evidence="2 3" key="1">
    <citation type="submission" date="2017-03" db="EMBL/GenBank/DDBJ databases">
        <title>WGS assembly of Porphyra umbilicalis.</title>
        <authorList>
            <person name="Brawley S.H."/>
            <person name="Blouin N.A."/>
            <person name="Ficko-Blean E."/>
            <person name="Wheeler G.L."/>
            <person name="Lohr M."/>
            <person name="Goodson H.V."/>
            <person name="Jenkins J.W."/>
            <person name="Blaby-Haas C.E."/>
            <person name="Helliwell K.E."/>
            <person name="Chan C."/>
            <person name="Marriage T."/>
            <person name="Bhattacharya D."/>
            <person name="Klein A.S."/>
            <person name="Badis Y."/>
            <person name="Brodie J."/>
            <person name="Cao Y."/>
            <person name="Collen J."/>
            <person name="Dittami S.M."/>
            <person name="Gachon C.M."/>
            <person name="Green B.R."/>
            <person name="Karpowicz S."/>
            <person name="Kim J.W."/>
            <person name="Kudahl U."/>
            <person name="Lin S."/>
            <person name="Michel G."/>
            <person name="Mittag M."/>
            <person name="Olson B.J."/>
            <person name="Pangilinan J."/>
            <person name="Peng Y."/>
            <person name="Qiu H."/>
            <person name="Shu S."/>
            <person name="Singer J.T."/>
            <person name="Smith A.G."/>
            <person name="Sprecher B.N."/>
            <person name="Wagner V."/>
            <person name="Wang W."/>
            <person name="Wang Z.-Y."/>
            <person name="Yan J."/>
            <person name="Yarish C."/>
            <person name="Zoeuner-Riek S."/>
            <person name="Zhuang Y."/>
            <person name="Zou Y."/>
            <person name="Lindquist E.A."/>
            <person name="Grimwood J."/>
            <person name="Barry K."/>
            <person name="Rokhsar D.S."/>
            <person name="Schmutz J."/>
            <person name="Stiller J.W."/>
            <person name="Grossman A.R."/>
            <person name="Prochnik S.E."/>
        </authorList>
    </citation>
    <scope>NUCLEOTIDE SEQUENCE [LARGE SCALE GENOMIC DNA]</scope>
    <source>
        <strain evidence="2">4086291</strain>
    </source>
</reference>
<accession>A0A1X6P688</accession>
<dbReference type="Proteomes" id="UP000218209">
    <property type="component" value="Unassembled WGS sequence"/>
</dbReference>
<keyword evidence="3" id="KW-1185">Reference proteome</keyword>
<protein>
    <submittedName>
        <fullName evidence="2">Uncharacterized protein</fullName>
    </submittedName>
</protein>
<feature type="compositionally biased region" description="Gly residues" evidence="1">
    <location>
        <begin position="148"/>
        <end position="171"/>
    </location>
</feature>
<feature type="region of interest" description="Disordered" evidence="1">
    <location>
        <begin position="65"/>
        <end position="92"/>
    </location>
</feature>
<feature type="region of interest" description="Disordered" evidence="1">
    <location>
        <begin position="134"/>
        <end position="179"/>
    </location>
</feature>
<feature type="compositionally biased region" description="Basic residues" evidence="1">
    <location>
        <begin position="40"/>
        <end position="49"/>
    </location>
</feature>
<evidence type="ECO:0000313" key="3">
    <source>
        <dbReference type="Proteomes" id="UP000218209"/>
    </source>
</evidence>
<sequence length="179" mass="18276">MRSGGGGGEARRPSVTPPHQRPRPRSPLGAQVERAPASARRCRRGHPRGCHSPLQGCVSLRRRSLPSRWTTPPAPVQETTAGSLMDPVGRHPEPAHHACAQTVTVPLPPPSARSRACGEVSAGVHSLSDPFECGAAGATDHPPHHHGGGGGGGGGGVDDGGNGGGVHGNGDGGHEVWWH</sequence>
<name>A0A1X6P688_PORUM</name>
<dbReference type="EMBL" id="KV918874">
    <property type="protein sequence ID" value="OSX76255.1"/>
    <property type="molecule type" value="Genomic_DNA"/>
</dbReference>
<organism evidence="2 3">
    <name type="scientific">Porphyra umbilicalis</name>
    <name type="common">Purple laver</name>
    <name type="synonym">Red alga</name>
    <dbReference type="NCBI Taxonomy" id="2786"/>
    <lineage>
        <taxon>Eukaryota</taxon>
        <taxon>Rhodophyta</taxon>
        <taxon>Bangiophyceae</taxon>
        <taxon>Bangiales</taxon>
        <taxon>Bangiaceae</taxon>
        <taxon>Porphyra</taxon>
    </lineage>
</organism>
<gene>
    <name evidence="2" type="ORF">BU14_0200s0010</name>
</gene>
<proteinExistence type="predicted"/>
<feature type="region of interest" description="Disordered" evidence="1">
    <location>
        <begin position="1"/>
        <end position="50"/>
    </location>
</feature>